<dbReference type="GO" id="GO:0032259">
    <property type="term" value="P:methylation"/>
    <property type="evidence" value="ECO:0007669"/>
    <property type="project" value="UniProtKB-KW"/>
</dbReference>
<keyword evidence="5" id="KW-0680">Restriction system</keyword>
<dbReference type="InterPro" id="IPR031303">
    <property type="entry name" value="C5_meth_CS"/>
</dbReference>
<comment type="similarity">
    <text evidence="7 8">Belongs to the class I-like SAM-binding methyltransferase superfamily. C5-methyltransferase family.</text>
</comment>
<keyword evidence="3 7" id="KW-0808">Transferase</keyword>
<dbReference type="OrthoDB" id="32195at2"/>
<dbReference type="Gene3D" id="3.90.120.10">
    <property type="entry name" value="DNA Methylase, subunit A, domain 2"/>
    <property type="match status" value="1"/>
</dbReference>
<feature type="active site" evidence="7">
    <location>
        <position position="89"/>
    </location>
</feature>
<evidence type="ECO:0000256" key="1">
    <source>
        <dbReference type="ARBA" id="ARBA00011975"/>
    </source>
</evidence>
<evidence type="ECO:0000256" key="3">
    <source>
        <dbReference type="ARBA" id="ARBA00022679"/>
    </source>
</evidence>
<sequence>MQNVTQNLDHKNFEVVDLFCGVGGLTHGFVKEDFVVKAGIDFDKSCRFAYEENNQAEFLHKDITVFTGDELVKLYSKGKRKILVGCAPCQPFSIYKNANKNRSPKAGGEDDNSVADEKWKLLYSFADLIDEVEPEIVSMENVPLLVKFNGGKVFNDFVNRLKNRGYVVTWKVVNAQDYGVPQRRKRLLLFGSKFGAVKLVPKTVRDGEYTTVKDAIGHLPWVEDGVAHPDDGLHKARKLSEINKRRIKATKEGGFWRDWDQSLWLECHKKESGKAFRSVYGRMKWDDVAPTMTTCCNGLGNGRFGHPEQDRAITLREAALLQSFPQTYKFLDPNEKFSAPTLARQIGNAVPVGLGVAIAKTIKNHIQEFDN</sequence>
<dbReference type="KEGG" id="mgot:MgSA37_03694"/>
<evidence type="ECO:0000256" key="8">
    <source>
        <dbReference type="RuleBase" id="RU000416"/>
    </source>
</evidence>
<dbReference type="SUPFAM" id="SSF53335">
    <property type="entry name" value="S-adenosyl-L-methionine-dependent methyltransferases"/>
    <property type="match status" value="1"/>
</dbReference>
<keyword evidence="2 7" id="KW-0489">Methyltransferase</keyword>
<dbReference type="PANTHER" id="PTHR10629">
    <property type="entry name" value="CYTOSINE-SPECIFIC METHYLTRANSFERASE"/>
    <property type="match status" value="1"/>
</dbReference>
<proteinExistence type="inferred from homology"/>
<organism evidence="9 10">
    <name type="scientific">Mucilaginibacter gotjawali</name>
    <dbReference type="NCBI Taxonomy" id="1550579"/>
    <lineage>
        <taxon>Bacteria</taxon>
        <taxon>Pseudomonadati</taxon>
        <taxon>Bacteroidota</taxon>
        <taxon>Sphingobacteriia</taxon>
        <taxon>Sphingobacteriales</taxon>
        <taxon>Sphingobacteriaceae</taxon>
        <taxon>Mucilaginibacter</taxon>
    </lineage>
</organism>
<dbReference type="GO" id="GO:0044027">
    <property type="term" value="P:negative regulation of gene expression via chromosomal CpG island methylation"/>
    <property type="evidence" value="ECO:0007669"/>
    <property type="project" value="TreeGrafter"/>
</dbReference>
<dbReference type="InterPro" id="IPR050390">
    <property type="entry name" value="C5-Methyltransferase"/>
</dbReference>
<dbReference type="PROSITE" id="PS00095">
    <property type="entry name" value="C5_MTASE_2"/>
    <property type="match status" value="1"/>
</dbReference>
<dbReference type="Pfam" id="PF00145">
    <property type="entry name" value="DNA_methylase"/>
    <property type="match status" value="1"/>
</dbReference>
<dbReference type="GO" id="GO:0009307">
    <property type="term" value="P:DNA restriction-modification system"/>
    <property type="evidence" value="ECO:0007669"/>
    <property type="project" value="UniProtKB-KW"/>
</dbReference>
<evidence type="ECO:0000256" key="7">
    <source>
        <dbReference type="PROSITE-ProRule" id="PRU01016"/>
    </source>
</evidence>
<evidence type="ECO:0000313" key="9">
    <source>
        <dbReference type="EMBL" id="BAU55505.1"/>
    </source>
</evidence>
<dbReference type="PANTHER" id="PTHR10629:SF52">
    <property type="entry name" value="DNA (CYTOSINE-5)-METHYLTRANSFERASE 1"/>
    <property type="match status" value="1"/>
</dbReference>
<dbReference type="PROSITE" id="PS51679">
    <property type="entry name" value="SAM_MT_C5"/>
    <property type="match status" value="1"/>
</dbReference>
<keyword evidence="4 7" id="KW-0949">S-adenosyl-L-methionine</keyword>
<evidence type="ECO:0000256" key="2">
    <source>
        <dbReference type="ARBA" id="ARBA00022603"/>
    </source>
</evidence>
<gene>
    <name evidence="9" type="primary">ydiO</name>
    <name evidence="9" type="ORF">MgSA37_03694</name>
</gene>
<dbReference type="EMBL" id="AP017313">
    <property type="protein sequence ID" value="BAU55505.1"/>
    <property type="molecule type" value="Genomic_DNA"/>
</dbReference>
<evidence type="ECO:0000256" key="4">
    <source>
        <dbReference type="ARBA" id="ARBA00022691"/>
    </source>
</evidence>
<dbReference type="RefSeq" id="WP_096353861.1">
    <property type="nucleotide sequence ID" value="NZ_AP017313.1"/>
</dbReference>
<evidence type="ECO:0000313" key="10">
    <source>
        <dbReference type="Proteomes" id="UP000218263"/>
    </source>
</evidence>
<comment type="catalytic activity">
    <reaction evidence="6">
        <text>a 2'-deoxycytidine in DNA + S-adenosyl-L-methionine = a 5-methyl-2'-deoxycytidine in DNA + S-adenosyl-L-homocysteine + H(+)</text>
        <dbReference type="Rhea" id="RHEA:13681"/>
        <dbReference type="Rhea" id="RHEA-COMP:11369"/>
        <dbReference type="Rhea" id="RHEA-COMP:11370"/>
        <dbReference type="ChEBI" id="CHEBI:15378"/>
        <dbReference type="ChEBI" id="CHEBI:57856"/>
        <dbReference type="ChEBI" id="CHEBI:59789"/>
        <dbReference type="ChEBI" id="CHEBI:85452"/>
        <dbReference type="ChEBI" id="CHEBI:85454"/>
        <dbReference type="EC" id="2.1.1.37"/>
    </reaction>
</comment>
<evidence type="ECO:0000256" key="6">
    <source>
        <dbReference type="ARBA" id="ARBA00047422"/>
    </source>
</evidence>
<reference evidence="9 10" key="1">
    <citation type="submission" date="2015-12" db="EMBL/GenBank/DDBJ databases">
        <title>Genome sequence of Mucilaginibacter gotjawali.</title>
        <authorList>
            <person name="Lee J.S."/>
            <person name="Lee K.C."/>
            <person name="Kim K.K."/>
            <person name="Lee B.W."/>
        </authorList>
    </citation>
    <scope>NUCLEOTIDE SEQUENCE [LARGE SCALE GENOMIC DNA]</scope>
    <source>
        <strain evidence="9 10">SA3-7</strain>
    </source>
</reference>
<dbReference type="GO" id="GO:0003677">
    <property type="term" value="F:DNA binding"/>
    <property type="evidence" value="ECO:0007669"/>
    <property type="project" value="TreeGrafter"/>
</dbReference>
<dbReference type="GO" id="GO:0003886">
    <property type="term" value="F:DNA (cytosine-5-)-methyltransferase activity"/>
    <property type="evidence" value="ECO:0007669"/>
    <property type="project" value="UniProtKB-EC"/>
</dbReference>
<dbReference type="Gene3D" id="3.40.50.150">
    <property type="entry name" value="Vaccinia Virus protein VP39"/>
    <property type="match status" value="1"/>
</dbReference>
<name>A0A0X8X4L1_9SPHI</name>
<evidence type="ECO:0000256" key="5">
    <source>
        <dbReference type="ARBA" id="ARBA00022747"/>
    </source>
</evidence>
<dbReference type="Proteomes" id="UP000218263">
    <property type="component" value="Chromosome"/>
</dbReference>
<keyword evidence="10" id="KW-1185">Reference proteome</keyword>
<dbReference type="EC" id="2.1.1.37" evidence="1"/>
<accession>A0A0X8X4L1</accession>
<dbReference type="PRINTS" id="PR00105">
    <property type="entry name" value="C5METTRFRASE"/>
</dbReference>
<dbReference type="NCBIfam" id="TIGR00675">
    <property type="entry name" value="dcm"/>
    <property type="match status" value="1"/>
</dbReference>
<protein>
    <recommendedName>
        <fullName evidence="1">DNA (cytosine-5-)-methyltransferase</fullName>
        <ecNumber evidence="1">2.1.1.37</ecNumber>
    </recommendedName>
</protein>
<dbReference type="InterPro" id="IPR029063">
    <property type="entry name" value="SAM-dependent_MTases_sf"/>
</dbReference>
<dbReference type="InterPro" id="IPR001525">
    <property type="entry name" value="C5_MeTfrase"/>
</dbReference>
<dbReference type="AlphaFoldDB" id="A0A0X8X4L1"/>
<dbReference type="REBASE" id="138615">
    <property type="entry name" value="M.MgoSA37ORF3694P"/>
</dbReference>